<evidence type="ECO:0000256" key="2">
    <source>
        <dbReference type="ARBA" id="ARBA00022801"/>
    </source>
</evidence>
<feature type="compositionally biased region" description="Low complexity" evidence="3">
    <location>
        <begin position="56"/>
        <end position="80"/>
    </location>
</feature>
<dbReference type="GO" id="GO:0004521">
    <property type="term" value="F:RNA endonuclease activity"/>
    <property type="evidence" value="ECO:0007669"/>
    <property type="project" value="InterPro"/>
</dbReference>
<dbReference type="Proteomes" id="UP000285376">
    <property type="component" value="Unassembled WGS sequence"/>
</dbReference>
<evidence type="ECO:0000313" key="4">
    <source>
        <dbReference type="EMBL" id="RHW45911.1"/>
    </source>
</evidence>
<sequence length="176" mass="18721">MVALSRPKLSQAGLGQRIATIALLLLALIAAIALLSRGSDDGRSSGPAPSPFTAQSYGSDTSASGGSDGSSSSPSSSQARGGEDGLATVRLSQLPRQARETVALIDDGGPYPYRRDGVVFGNRERILPRQAPGWYHEYTVSTPGSSDRGARRIVTGKDGTMYYTDDHYETFRRVVR</sequence>
<reference evidence="4 5" key="1">
    <citation type="submission" date="2018-08" db="EMBL/GenBank/DDBJ databases">
        <title>Whole genome sequence analysis of Dermacoccus abyssi bacteria isolated from Deep Mariana trench Micromonospora spp reveals genes involved in the environmental adaptation and production of secondary metabolites.</title>
        <authorList>
            <person name="Abdel-Mageed W.M."/>
            <person name="Lehri B."/>
            <person name="Nouioui I."/>
            <person name="Goodfellow I."/>
            <person name="Jaspars M."/>
            <person name="Karlyshev A."/>
        </authorList>
    </citation>
    <scope>NUCLEOTIDE SEQUENCE [LARGE SCALE GENOMIC DNA]</scope>
    <source>
        <strain evidence="4 5">MT1.1</strain>
    </source>
</reference>
<keyword evidence="1" id="KW-0540">Nuclease</keyword>
<evidence type="ECO:0000313" key="5">
    <source>
        <dbReference type="Proteomes" id="UP000285376"/>
    </source>
</evidence>
<dbReference type="RefSeq" id="WP_118913377.1">
    <property type="nucleotide sequence ID" value="NZ_CBCRVH010000005.1"/>
</dbReference>
<dbReference type="SUPFAM" id="SSF53933">
    <property type="entry name" value="Microbial ribonucleases"/>
    <property type="match status" value="1"/>
</dbReference>
<dbReference type="InterPro" id="IPR000026">
    <property type="entry name" value="N1-like"/>
</dbReference>
<dbReference type="EMBL" id="QWLM01000007">
    <property type="protein sequence ID" value="RHW45911.1"/>
    <property type="molecule type" value="Genomic_DNA"/>
</dbReference>
<feature type="region of interest" description="Disordered" evidence="3">
    <location>
        <begin position="38"/>
        <end position="87"/>
    </location>
</feature>
<evidence type="ECO:0000256" key="3">
    <source>
        <dbReference type="SAM" id="MobiDB-lite"/>
    </source>
</evidence>
<protein>
    <submittedName>
        <fullName evidence="4">Guanine-specific ribonuclease N1 and T1</fullName>
    </submittedName>
</protein>
<organism evidence="4 5">
    <name type="scientific">Dermacoccus abyssi</name>
    <dbReference type="NCBI Taxonomy" id="322596"/>
    <lineage>
        <taxon>Bacteria</taxon>
        <taxon>Bacillati</taxon>
        <taxon>Actinomycetota</taxon>
        <taxon>Actinomycetes</taxon>
        <taxon>Micrococcales</taxon>
        <taxon>Dermacoccaceae</taxon>
        <taxon>Dermacoccus</taxon>
    </lineage>
</organism>
<evidence type="ECO:0000256" key="1">
    <source>
        <dbReference type="ARBA" id="ARBA00022722"/>
    </source>
</evidence>
<dbReference type="Gene3D" id="3.10.450.30">
    <property type="entry name" value="Microbial ribonucleases"/>
    <property type="match status" value="1"/>
</dbReference>
<dbReference type="Pfam" id="PF00545">
    <property type="entry name" value="Ribonuclease"/>
    <property type="match status" value="1"/>
</dbReference>
<name>A0A417Z5Z7_9MICO</name>
<dbReference type="AlphaFoldDB" id="A0A417Z5Z7"/>
<accession>A0A417Z5Z7</accession>
<comment type="caution">
    <text evidence="4">The sequence shown here is derived from an EMBL/GenBank/DDBJ whole genome shotgun (WGS) entry which is preliminary data.</text>
</comment>
<dbReference type="GO" id="GO:0003723">
    <property type="term" value="F:RNA binding"/>
    <property type="evidence" value="ECO:0007669"/>
    <property type="project" value="InterPro"/>
</dbReference>
<proteinExistence type="predicted"/>
<dbReference type="GO" id="GO:0016787">
    <property type="term" value="F:hydrolase activity"/>
    <property type="evidence" value="ECO:0007669"/>
    <property type="project" value="UniProtKB-KW"/>
</dbReference>
<keyword evidence="2" id="KW-0378">Hydrolase</keyword>
<dbReference type="InterPro" id="IPR016191">
    <property type="entry name" value="Ribonuclease/ribotoxin"/>
</dbReference>
<gene>
    <name evidence="4" type="ORF">D1832_07895</name>
</gene>